<organism evidence="2 3">
    <name type="scientific">Vagococcus acidifermentans</name>
    <dbReference type="NCBI Taxonomy" id="564710"/>
    <lineage>
        <taxon>Bacteria</taxon>
        <taxon>Bacillati</taxon>
        <taxon>Bacillota</taxon>
        <taxon>Bacilli</taxon>
        <taxon>Lactobacillales</taxon>
        <taxon>Enterococcaceae</taxon>
        <taxon>Vagococcus</taxon>
    </lineage>
</organism>
<dbReference type="PANTHER" id="PTHR18964:SF170">
    <property type="entry name" value="SUGAR KINASE"/>
    <property type="match status" value="1"/>
</dbReference>
<dbReference type="Gene3D" id="3.30.420.40">
    <property type="match status" value="2"/>
</dbReference>
<evidence type="ECO:0000313" key="2">
    <source>
        <dbReference type="EMBL" id="RSU14443.1"/>
    </source>
</evidence>
<sequence>MKLAVFDIGGSAVKYGLWEDGTLSHQDKFTTPETYDEMKDRMTQVIASFGDGIEGAALSAPGAVNVAARRIDGISAVPYIHGIPIFDDLEQTLGVPVTIENDANCAGICEVEMGAGRDADNVVFLVIGTGVGGAVFINRKLYKGAHLFAGEFGLLKSSSSQTLSLTGTAVKAAAAYSREQDTTIDGKQLFALAESGDELAQKLLDNMYQQLANSLFNIQVSIDPELVIIGGGISARRDLADILKERLANLLEEQTIGSILPDIKTCEYANDANLLGAALNFETIHDA</sequence>
<evidence type="ECO:0000256" key="1">
    <source>
        <dbReference type="ARBA" id="ARBA00006479"/>
    </source>
</evidence>
<dbReference type="InterPro" id="IPR043129">
    <property type="entry name" value="ATPase_NBD"/>
</dbReference>
<dbReference type="Pfam" id="PF00480">
    <property type="entry name" value="ROK"/>
    <property type="match status" value="1"/>
</dbReference>
<gene>
    <name evidence="2" type="ORF">CBF27_00205</name>
</gene>
<protein>
    <submittedName>
        <fullName evidence="2">N-acetylmannosamine kinase</fullName>
    </submittedName>
</protein>
<dbReference type="OrthoDB" id="9795247at2"/>
<dbReference type="SUPFAM" id="SSF53067">
    <property type="entry name" value="Actin-like ATPase domain"/>
    <property type="match status" value="1"/>
</dbReference>
<keyword evidence="3" id="KW-1185">Reference proteome</keyword>
<dbReference type="Proteomes" id="UP000286773">
    <property type="component" value="Unassembled WGS sequence"/>
</dbReference>
<keyword evidence="2" id="KW-0808">Transferase</keyword>
<dbReference type="RefSeq" id="WP_126811105.1">
    <property type="nucleotide sequence ID" value="NZ_NGKC01000001.1"/>
</dbReference>
<dbReference type="EMBL" id="NGKC01000001">
    <property type="protein sequence ID" value="RSU14443.1"/>
    <property type="molecule type" value="Genomic_DNA"/>
</dbReference>
<evidence type="ECO:0000313" key="3">
    <source>
        <dbReference type="Proteomes" id="UP000286773"/>
    </source>
</evidence>
<dbReference type="InterPro" id="IPR000600">
    <property type="entry name" value="ROK"/>
</dbReference>
<dbReference type="AlphaFoldDB" id="A0A430B284"/>
<dbReference type="GO" id="GO:0016301">
    <property type="term" value="F:kinase activity"/>
    <property type="evidence" value="ECO:0007669"/>
    <property type="project" value="UniProtKB-KW"/>
</dbReference>
<proteinExistence type="inferred from homology"/>
<dbReference type="PANTHER" id="PTHR18964">
    <property type="entry name" value="ROK (REPRESSOR, ORF, KINASE) FAMILY"/>
    <property type="match status" value="1"/>
</dbReference>
<comment type="similarity">
    <text evidence="1">Belongs to the ROK (NagC/XylR) family.</text>
</comment>
<comment type="caution">
    <text evidence="2">The sequence shown here is derived from an EMBL/GenBank/DDBJ whole genome shotgun (WGS) entry which is preliminary data.</text>
</comment>
<name>A0A430B284_9ENTE</name>
<reference evidence="2 3" key="1">
    <citation type="submission" date="2017-05" db="EMBL/GenBank/DDBJ databases">
        <title>Vagococcus spp. assemblies.</title>
        <authorList>
            <person name="Gulvik C.A."/>
        </authorList>
    </citation>
    <scope>NUCLEOTIDE SEQUENCE [LARGE SCALE GENOMIC DNA]</scope>
    <source>
        <strain evidence="2 3">LMG 24798</strain>
    </source>
</reference>
<dbReference type="CDD" id="cd24152">
    <property type="entry name" value="ASKHA_NBD_ROK-like"/>
    <property type="match status" value="1"/>
</dbReference>
<keyword evidence="2" id="KW-0418">Kinase</keyword>
<accession>A0A430B284</accession>